<dbReference type="PANTHER" id="PTHR19961:SF27">
    <property type="entry name" value="PLASTIN-1"/>
    <property type="match status" value="1"/>
</dbReference>
<keyword evidence="1" id="KW-0677">Repeat</keyword>
<reference evidence="5" key="1">
    <citation type="submission" date="2025-08" db="UniProtKB">
        <authorList>
            <consortium name="Ensembl"/>
        </authorList>
    </citation>
    <scope>IDENTIFICATION</scope>
</reference>
<evidence type="ECO:0000259" key="3">
    <source>
        <dbReference type="PROSITE" id="PS50021"/>
    </source>
</evidence>
<dbReference type="GO" id="GO:0051017">
    <property type="term" value="P:actin filament bundle assembly"/>
    <property type="evidence" value="ECO:0007669"/>
    <property type="project" value="InterPro"/>
</dbReference>
<dbReference type="InterPro" id="IPR036872">
    <property type="entry name" value="CH_dom_sf"/>
</dbReference>
<feature type="domain" description="Calponin-homology (CH)" evidence="3">
    <location>
        <begin position="125"/>
        <end position="228"/>
    </location>
</feature>
<feature type="domain" description="EF-hand" evidence="4">
    <location>
        <begin position="54"/>
        <end position="89"/>
    </location>
</feature>
<protein>
    <submittedName>
        <fullName evidence="5">Plastin 1 (I isoform)</fullName>
    </submittedName>
</protein>
<dbReference type="Gene3D" id="1.10.238.10">
    <property type="entry name" value="EF-hand"/>
    <property type="match status" value="1"/>
</dbReference>
<dbReference type="Pfam" id="PF00307">
    <property type="entry name" value="CH"/>
    <property type="match status" value="1"/>
</dbReference>
<dbReference type="InterPro" id="IPR011992">
    <property type="entry name" value="EF-hand-dom_pair"/>
</dbReference>
<organism evidence="5 6">
    <name type="scientific">Cyclopterus lumpus</name>
    <name type="common">Lumpsucker</name>
    <dbReference type="NCBI Taxonomy" id="8103"/>
    <lineage>
        <taxon>Eukaryota</taxon>
        <taxon>Metazoa</taxon>
        <taxon>Chordata</taxon>
        <taxon>Craniata</taxon>
        <taxon>Vertebrata</taxon>
        <taxon>Euteleostomi</taxon>
        <taxon>Actinopterygii</taxon>
        <taxon>Neopterygii</taxon>
        <taxon>Teleostei</taxon>
        <taxon>Neoteleostei</taxon>
        <taxon>Acanthomorphata</taxon>
        <taxon>Eupercaria</taxon>
        <taxon>Perciformes</taxon>
        <taxon>Cottioidei</taxon>
        <taxon>Cottales</taxon>
        <taxon>Cyclopteridae</taxon>
        <taxon>Cyclopterus</taxon>
    </lineage>
</organism>
<dbReference type="PROSITE" id="PS50021">
    <property type="entry name" value="CH"/>
    <property type="match status" value="1"/>
</dbReference>
<gene>
    <name evidence="5" type="primary">LOC117751612</name>
</gene>
<dbReference type="SMART" id="SM00033">
    <property type="entry name" value="CH"/>
    <property type="match status" value="1"/>
</dbReference>
<proteinExistence type="predicted"/>
<dbReference type="Gene3D" id="1.10.418.10">
    <property type="entry name" value="Calponin-like domain"/>
    <property type="match status" value="1"/>
</dbReference>
<dbReference type="GO" id="GO:0032432">
    <property type="term" value="C:actin filament bundle"/>
    <property type="evidence" value="ECO:0007669"/>
    <property type="project" value="TreeGrafter"/>
</dbReference>
<dbReference type="CDD" id="cd00051">
    <property type="entry name" value="EFh"/>
    <property type="match status" value="1"/>
</dbReference>
<keyword evidence="2" id="KW-0009">Actin-binding</keyword>
<dbReference type="AlphaFoldDB" id="A0A8C3AQK2"/>
<dbReference type="SUPFAM" id="SSF47576">
    <property type="entry name" value="Calponin-homology domain, CH-domain"/>
    <property type="match status" value="1"/>
</dbReference>
<dbReference type="GO" id="GO:0005737">
    <property type="term" value="C:cytoplasm"/>
    <property type="evidence" value="ECO:0007669"/>
    <property type="project" value="TreeGrafter"/>
</dbReference>
<dbReference type="Pfam" id="PF13499">
    <property type="entry name" value="EF-hand_7"/>
    <property type="match status" value="1"/>
</dbReference>
<evidence type="ECO:0000313" key="6">
    <source>
        <dbReference type="Proteomes" id="UP000694565"/>
    </source>
</evidence>
<dbReference type="Proteomes" id="UP000694565">
    <property type="component" value="Unplaced"/>
</dbReference>
<dbReference type="GeneTree" id="ENSGT00950000183097"/>
<dbReference type="GO" id="GO:0005509">
    <property type="term" value="F:calcium ion binding"/>
    <property type="evidence" value="ECO:0007669"/>
    <property type="project" value="InterPro"/>
</dbReference>
<dbReference type="Ensembl" id="ENSCLMT00005047205.1">
    <property type="protein sequence ID" value="ENSCLMP00005045608.1"/>
    <property type="gene ID" value="ENSCLMG00005020666.1"/>
</dbReference>
<dbReference type="GO" id="GO:0005884">
    <property type="term" value="C:actin filament"/>
    <property type="evidence" value="ECO:0007669"/>
    <property type="project" value="TreeGrafter"/>
</dbReference>
<dbReference type="SUPFAM" id="SSF47473">
    <property type="entry name" value="EF-hand"/>
    <property type="match status" value="1"/>
</dbReference>
<dbReference type="PANTHER" id="PTHR19961">
    <property type="entry name" value="FIMBRIN/PLASTIN"/>
    <property type="match status" value="1"/>
</dbReference>
<dbReference type="PROSITE" id="PS50222">
    <property type="entry name" value="EF_HAND_2"/>
    <property type="match status" value="1"/>
</dbReference>
<evidence type="ECO:0000256" key="1">
    <source>
        <dbReference type="ARBA" id="ARBA00022737"/>
    </source>
</evidence>
<reference evidence="5" key="2">
    <citation type="submission" date="2025-09" db="UniProtKB">
        <authorList>
            <consortium name="Ensembl"/>
        </authorList>
    </citation>
    <scope>IDENTIFICATION</scope>
</reference>
<evidence type="ECO:0000256" key="2">
    <source>
        <dbReference type="ARBA" id="ARBA00023203"/>
    </source>
</evidence>
<keyword evidence="6" id="KW-1185">Reference proteome</keyword>
<dbReference type="InterPro" id="IPR002048">
    <property type="entry name" value="EF_hand_dom"/>
</dbReference>
<evidence type="ECO:0000259" key="4">
    <source>
        <dbReference type="PROSITE" id="PS50222"/>
    </source>
</evidence>
<evidence type="ECO:0000313" key="5">
    <source>
        <dbReference type="Ensembl" id="ENSCLMP00005045608.1"/>
    </source>
</evidence>
<sequence>MCRHNFKGIYFFFSHIFGGSQDKNPAQYFDNSGFVSNFELQELFREASFSLPGYKVREIAETFIAGDTNKDEKISFEEFVSVSSALKSKEFSETFRKTITRRDGIRSFGGMSGNSSEGTQHSYSDEEKVAFVNWINKALTKDKDCQHLTSLPVIDLIDAIAPGTVKWDMVKRAEGGVLKDADKLNNAKYALSLARKIGARVYTQPEDLVKVNPKMVLTLFASLMGHGMKKADP</sequence>
<dbReference type="GO" id="GO:0051639">
    <property type="term" value="P:actin filament network formation"/>
    <property type="evidence" value="ECO:0007669"/>
    <property type="project" value="TreeGrafter"/>
</dbReference>
<dbReference type="InterPro" id="IPR039959">
    <property type="entry name" value="Fimbrin/Plastin"/>
</dbReference>
<accession>A0A8C3AQK2</accession>
<dbReference type="InterPro" id="IPR001715">
    <property type="entry name" value="CH_dom"/>
</dbReference>
<name>A0A8C3AQK2_CYCLU</name>
<dbReference type="GO" id="GO:0051015">
    <property type="term" value="F:actin filament binding"/>
    <property type="evidence" value="ECO:0007669"/>
    <property type="project" value="InterPro"/>
</dbReference>